<gene>
    <name evidence="3" type="ORF">ABS33_07610</name>
</gene>
<proteinExistence type="predicted"/>
<name>A0A0R2XB69_9BACT</name>
<evidence type="ECO:0000256" key="1">
    <source>
        <dbReference type="SAM" id="MobiDB-lite"/>
    </source>
</evidence>
<dbReference type="EMBL" id="LIDN01000356">
    <property type="protein sequence ID" value="KRP31916.1"/>
    <property type="molecule type" value="Genomic_DNA"/>
</dbReference>
<accession>A0A0R2XB69</accession>
<comment type="caution">
    <text evidence="3">The sequence shown here is derived from an EMBL/GenBank/DDBJ whole genome shotgun (WGS) entry which is preliminary data.</text>
</comment>
<dbReference type="Pfam" id="PF14237">
    <property type="entry name" value="GYF_2"/>
    <property type="match status" value="1"/>
</dbReference>
<evidence type="ECO:0000313" key="3">
    <source>
        <dbReference type="EMBL" id="KRP31916.1"/>
    </source>
</evidence>
<feature type="region of interest" description="Disordered" evidence="1">
    <location>
        <begin position="69"/>
        <end position="92"/>
    </location>
</feature>
<dbReference type="InterPro" id="IPR025640">
    <property type="entry name" value="GYF_2"/>
</dbReference>
<evidence type="ECO:0000259" key="2">
    <source>
        <dbReference type="Pfam" id="PF14237"/>
    </source>
</evidence>
<dbReference type="AlphaFoldDB" id="A0A0R2XB69"/>
<feature type="domain" description="GYF" evidence="2">
    <location>
        <begin position="7"/>
        <end position="54"/>
    </location>
</feature>
<evidence type="ECO:0000313" key="4">
    <source>
        <dbReference type="Proteomes" id="UP000051220"/>
    </source>
</evidence>
<reference evidence="3 4" key="1">
    <citation type="submission" date="2015-10" db="EMBL/GenBank/DDBJ databases">
        <title>Metagenome-Assembled Genomes uncover a global brackish microbiome.</title>
        <authorList>
            <person name="Hugerth L.W."/>
            <person name="Larsson J."/>
            <person name="Alneberg J."/>
            <person name="Lindh M.V."/>
            <person name="Legrand C."/>
            <person name="Pinhassi J."/>
            <person name="Andersson A.F."/>
        </authorList>
    </citation>
    <scope>NUCLEOTIDE SEQUENCE [LARGE SCALE GENOMIC DNA]</scope>
    <source>
        <strain evidence="3">BACL9 MAG-120924-bin69</strain>
    </source>
</reference>
<feature type="region of interest" description="Disordered" evidence="1">
    <location>
        <begin position="188"/>
        <end position="224"/>
    </location>
</feature>
<dbReference type="Proteomes" id="UP000051220">
    <property type="component" value="Unassembled WGS sequence"/>
</dbReference>
<sequence>MSTSNRYFYVDSLNQAAGPIDLPELHKLRAAGTIQDTTLVVQEGGQDWVAFSTLAPIPAAEPALTTSVPAQALPSPTQPEPVPLSQSPAPTSDPAWAKELLQKLDRLTLTVEKLSASIERGFATRTPPIAAPATATLHAEKFNPNVAPKMGVAATLGTVARPPSTLGGPAGTSTALSPLAVPANAVKSPLPLPSLTAKPGATPTSKPTAVPAKSGNLFSKFLKK</sequence>
<protein>
    <recommendedName>
        <fullName evidence="2">GYF domain-containing protein</fullName>
    </recommendedName>
</protein>
<organism evidence="3 4">
    <name type="scientific">Verrucomicrobia subdivision 6 bacterium BACL9 MAG-120924-bin69</name>
    <dbReference type="NCBI Taxonomy" id="1655635"/>
    <lineage>
        <taxon>Bacteria</taxon>
        <taxon>Pseudomonadati</taxon>
        <taxon>Verrucomicrobiota</taxon>
        <taxon>Verrucomicrobiia</taxon>
        <taxon>Verrucomicrobiales</taxon>
        <taxon>Verrucomicrobia subdivision 6</taxon>
    </lineage>
</organism>